<reference evidence="2 4" key="2">
    <citation type="submission" date="2023-09" db="EMBL/GenBank/DDBJ databases">
        <title>Genomic characteristic of L. casei group strains isolated from clinical sources.</title>
        <authorList>
            <person name="Jarocki P."/>
        </authorList>
    </citation>
    <scope>NUCLEOTIDE SEQUENCE [LARGE SCALE GENOMIC DNA]</scope>
    <source>
        <strain evidence="2 4">LMG 24099</strain>
    </source>
</reference>
<name>A0AAN1F0A7_LACCA</name>
<protein>
    <submittedName>
        <fullName evidence="1">Uncharacterized protein</fullName>
    </submittedName>
</protein>
<dbReference type="Proteomes" id="UP001303564">
    <property type="component" value="Chromosome"/>
</dbReference>
<organism evidence="1 3">
    <name type="scientific">Lacticaseibacillus casei</name>
    <name type="common">Lactobacillus casei</name>
    <dbReference type="NCBI Taxonomy" id="1582"/>
    <lineage>
        <taxon>Bacteria</taxon>
        <taxon>Bacillati</taxon>
        <taxon>Bacillota</taxon>
        <taxon>Bacilli</taxon>
        <taxon>Lactobacillales</taxon>
        <taxon>Lactobacillaceae</taxon>
        <taxon>Lacticaseibacillus</taxon>
    </lineage>
</organism>
<gene>
    <name evidence="1" type="ORF">BGL52_11840</name>
    <name evidence="2" type="ORF">RWA16_11600</name>
</gene>
<evidence type="ECO:0000313" key="4">
    <source>
        <dbReference type="Proteomes" id="UP001303564"/>
    </source>
</evidence>
<accession>A0AAN1F0A7</accession>
<evidence type="ECO:0000313" key="3">
    <source>
        <dbReference type="Proteomes" id="UP000195609"/>
    </source>
</evidence>
<proteinExistence type="predicted"/>
<dbReference type="Proteomes" id="UP000195609">
    <property type="component" value="Chromosome"/>
</dbReference>
<keyword evidence="4" id="KW-1185">Reference proteome</keyword>
<dbReference type="AlphaFoldDB" id="A0AAN1F0A7"/>
<evidence type="ECO:0000313" key="2">
    <source>
        <dbReference type="EMBL" id="WNX27044.1"/>
    </source>
</evidence>
<dbReference type="EMBL" id="CP136128">
    <property type="protein sequence ID" value="WNX27044.1"/>
    <property type="molecule type" value="Genomic_DNA"/>
</dbReference>
<sequence>MNHDTFKEYVISHCHAVRDFRRRAVVYQRLKHAQGCAADQRDPVIEEKAVEAMVERFVCSAYCNLKRYIKEEDQDSRQAWITFIEQQDVLASLEASASQIVLHDE</sequence>
<reference evidence="1 3" key="1">
    <citation type="journal article" date="2017" name="Front. Immunol.">
        <title>Complete Genome Sequence of Lactobacillus casei LC5, a Potential Probiotics for Atopic Dermatitis.</title>
        <authorList>
            <person name="Kang J."/>
            <person name="Chung W.H."/>
            <person name="Lim T.J."/>
            <person name="Whon T.W."/>
            <person name="Lim S."/>
            <person name="Nam Y.D."/>
        </authorList>
    </citation>
    <scope>NUCLEOTIDE SEQUENCE [LARGE SCALE GENOMIC DNA]</scope>
    <source>
        <strain evidence="1 3">LC5</strain>
    </source>
</reference>
<evidence type="ECO:0000313" key="1">
    <source>
        <dbReference type="EMBL" id="ARY92414.1"/>
    </source>
</evidence>
<dbReference type="EMBL" id="CP017065">
    <property type="protein sequence ID" value="ARY92414.1"/>
    <property type="molecule type" value="Genomic_DNA"/>
</dbReference>
<dbReference type="RefSeq" id="WP_087912810.1">
    <property type="nucleotide sequence ID" value="NZ_CP017065.1"/>
</dbReference>